<protein>
    <submittedName>
        <fullName evidence="1">Uncharacterized protein</fullName>
    </submittedName>
</protein>
<dbReference type="AlphaFoldDB" id="A0A0F9JWB1"/>
<accession>A0A0F9JWB1</accession>
<sequence>MDDSIFDKPFGLMQELGTIRLRNKIKIYLISNKRKTITLDRIDKMMKELSQKIESS</sequence>
<feature type="non-terminal residue" evidence="1">
    <location>
        <position position="56"/>
    </location>
</feature>
<gene>
    <name evidence="1" type="ORF">LCGC14_1478160</name>
</gene>
<reference evidence="1" key="1">
    <citation type="journal article" date="2015" name="Nature">
        <title>Complex archaea that bridge the gap between prokaryotes and eukaryotes.</title>
        <authorList>
            <person name="Spang A."/>
            <person name="Saw J.H."/>
            <person name="Jorgensen S.L."/>
            <person name="Zaremba-Niedzwiedzka K."/>
            <person name="Martijn J."/>
            <person name="Lind A.E."/>
            <person name="van Eijk R."/>
            <person name="Schleper C."/>
            <person name="Guy L."/>
            <person name="Ettema T.J."/>
        </authorList>
    </citation>
    <scope>NUCLEOTIDE SEQUENCE</scope>
</reference>
<name>A0A0F9JWB1_9ZZZZ</name>
<evidence type="ECO:0000313" key="1">
    <source>
        <dbReference type="EMBL" id="KKM66751.1"/>
    </source>
</evidence>
<dbReference type="EMBL" id="LAZR01010471">
    <property type="protein sequence ID" value="KKM66751.1"/>
    <property type="molecule type" value="Genomic_DNA"/>
</dbReference>
<organism evidence="1">
    <name type="scientific">marine sediment metagenome</name>
    <dbReference type="NCBI Taxonomy" id="412755"/>
    <lineage>
        <taxon>unclassified sequences</taxon>
        <taxon>metagenomes</taxon>
        <taxon>ecological metagenomes</taxon>
    </lineage>
</organism>
<comment type="caution">
    <text evidence="1">The sequence shown here is derived from an EMBL/GenBank/DDBJ whole genome shotgun (WGS) entry which is preliminary data.</text>
</comment>
<proteinExistence type="predicted"/>